<keyword evidence="2" id="KW-0805">Transcription regulation</keyword>
<sequence>MVKRFDLELLNTLVTAVEQGSLSAAVPILCRSQSTLSEQVRKLEQQCGVPLLVRGKQGVVPTPAGERLVDHARKLLALNDTAYQDMQGLLLAGDVRLAITDYFRPDWVPTLLRRIRGRYPRLRLHVAILKSALIEQEVTAREYDLGISMVLPDVVPESFADAGQRRLLRREPLCWVAHSSLELTSSEPVPIVALPASCALHRYTMGMLESHRRPYYIAHSASGVAGMHLALSAGLGVACLNASAVPEGLTRIAGALNLPRLPPVRFHMTSSTPAVSALVAEVRGMLARSAR</sequence>
<dbReference type="Gene3D" id="1.10.10.10">
    <property type="entry name" value="Winged helix-like DNA-binding domain superfamily/Winged helix DNA-binding domain"/>
    <property type="match status" value="1"/>
</dbReference>
<comment type="similarity">
    <text evidence="1">Belongs to the LysR transcriptional regulatory family.</text>
</comment>
<dbReference type="InterPro" id="IPR005119">
    <property type="entry name" value="LysR_subst-bd"/>
</dbReference>
<accession>A0ABQ6Y9C2</accession>
<evidence type="ECO:0000256" key="2">
    <source>
        <dbReference type="ARBA" id="ARBA00023015"/>
    </source>
</evidence>
<dbReference type="InterPro" id="IPR000847">
    <property type="entry name" value="LysR_HTH_N"/>
</dbReference>
<evidence type="ECO:0000256" key="3">
    <source>
        <dbReference type="ARBA" id="ARBA00023125"/>
    </source>
</evidence>
<dbReference type="PROSITE" id="PS50931">
    <property type="entry name" value="HTH_LYSR"/>
    <property type="match status" value="1"/>
</dbReference>
<organism evidence="6 7">
    <name type="scientific">Alcanivorax xiamenensis</name>
    <dbReference type="NCBI Taxonomy" id="1177156"/>
    <lineage>
        <taxon>Bacteria</taxon>
        <taxon>Pseudomonadati</taxon>
        <taxon>Pseudomonadota</taxon>
        <taxon>Gammaproteobacteria</taxon>
        <taxon>Oceanospirillales</taxon>
        <taxon>Alcanivoracaceae</taxon>
        <taxon>Alcanivorax</taxon>
    </lineage>
</organism>
<dbReference type="Proteomes" id="UP000771797">
    <property type="component" value="Unassembled WGS sequence"/>
</dbReference>
<dbReference type="Pfam" id="PF03466">
    <property type="entry name" value="LysR_substrate"/>
    <property type="match status" value="1"/>
</dbReference>
<gene>
    <name evidence="6" type="ORF">A6D6_01741</name>
</gene>
<dbReference type="InterPro" id="IPR036388">
    <property type="entry name" value="WH-like_DNA-bd_sf"/>
</dbReference>
<dbReference type="Gene3D" id="3.40.190.10">
    <property type="entry name" value="Periplasmic binding protein-like II"/>
    <property type="match status" value="2"/>
</dbReference>
<reference evidence="6 7" key="1">
    <citation type="submission" date="2012-09" db="EMBL/GenBank/DDBJ databases">
        <title>Genome Sequence of alkane-degrading Bacterium Alcanivorax sp. 6-D-6.</title>
        <authorList>
            <person name="Lai Q."/>
            <person name="Shao Z."/>
        </authorList>
    </citation>
    <scope>NUCLEOTIDE SEQUENCE [LARGE SCALE GENOMIC DNA]</scope>
    <source>
        <strain evidence="6 7">6-D-6</strain>
    </source>
</reference>
<evidence type="ECO:0000256" key="1">
    <source>
        <dbReference type="ARBA" id="ARBA00009437"/>
    </source>
</evidence>
<proteinExistence type="inferred from homology"/>
<dbReference type="PANTHER" id="PTHR30579:SF7">
    <property type="entry name" value="HTH-TYPE TRANSCRIPTIONAL REGULATOR LRHA-RELATED"/>
    <property type="match status" value="1"/>
</dbReference>
<evidence type="ECO:0000313" key="6">
    <source>
        <dbReference type="EMBL" id="KAF0806161.1"/>
    </source>
</evidence>
<dbReference type="SUPFAM" id="SSF46785">
    <property type="entry name" value="Winged helix' DNA-binding domain"/>
    <property type="match status" value="1"/>
</dbReference>
<dbReference type="InterPro" id="IPR050176">
    <property type="entry name" value="LTTR"/>
</dbReference>
<evidence type="ECO:0000256" key="4">
    <source>
        <dbReference type="ARBA" id="ARBA00023163"/>
    </source>
</evidence>
<dbReference type="EMBL" id="AQPF01000010">
    <property type="protein sequence ID" value="KAF0806161.1"/>
    <property type="molecule type" value="Genomic_DNA"/>
</dbReference>
<evidence type="ECO:0000313" key="7">
    <source>
        <dbReference type="Proteomes" id="UP000771797"/>
    </source>
</evidence>
<dbReference type="SUPFAM" id="SSF53850">
    <property type="entry name" value="Periplasmic binding protein-like II"/>
    <property type="match status" value="1"/>
</dbReference>
<keyword evidence="4" id="KW-0804">Transcription</keyword>
<keyword evidence="3" id="KW-0238">DNA-binding</keyword>
<name>A0ABQ6Y9C2_9GAMM</name>
<dbReference type="PANTHER" id="PTHR30579">
    <property type="entry name" value="TRANSCRIPTIONAL REGULATOR"/>
    <property type="match status" value="1"/>
</dbReference>
<dbReference type="Pfam" id="PF00126">
    <property type="entry name" value="HTH_1"/>
    <property type="match status" value="1"/>
</dbReference>
<evidence type="ECO:0000259" key="5">
    <source>
        <dbReference type="PROSITE" id="PS50931"/>
    </source>
</evidence>
<keyword evidence="7" id="KW-1185">Reference proteome</keyword>
<dbReference type="RefSeq" id="WP_236564043.1">
    <property type="nucleotide sequence ID" value="NZ_AQPF01000010.1"/>
</dbReference>
<comment type="caution">
    <text evidence="6">The sequence shown here is derived from an EMBL/GenBank/DDBJ whole genome shotgun (WGS) entry which is preliminary data.</text>
</comment>
<protein>
    <submittedName>
        <fullName evidence="6">LysR family transcriptional regulator</fullName>
    </submittedName>
</protein>
<feature type="domain" description="HTH lysR-type" evidence="5">
    <location>
        <begin position="5"/>
        <end position="62"/>
    </location>
</feature>
<dbReference type="InterPro" id="IPR036390">
    <property type="entry name" value="WH_DNA-bd_sf"/>
</dbReference>